<dbReference type="EMBL" id="SRLO01000078">
    <property type="protein sequence ID" value="TNN77911.1"/>
    <property type="molecule type" value="Genomic_DNA"/>
</dbReference>
<reference evidence="1 2" key="1">
    <citation type="submission" date="2019-03" db="EMBL/GenBank/DDBJ databases">
        <title>First draft genome of Liparis tanakae, snailfish: a comprehensive survey of snailfish specific genes.</title>
        <authorList>
            <person name="Kim W."/>
            <person name="Song I."/>
            <person name="Jeong J.-H."/>
            <person name="Kim D."/>
            <person name="Kim S."/>
            <person name="Ryu S."/>
            <person name="Song J.Y."/>
            <person name="Lee S.K."/>
        </authorList>
    </citation>
    <scope>NUCLEOTIDE SEQUENCE [LARGE SCALE GENOMIC DNA]</scope>
    <source>
        <tissue evidence="1">Muscle</tissue>
    </source>
</reference>
<protein>
    <submittedName>
        <fullName evidence="1">Uncharacterized protein</fullName>
    </submittedName>
</protein>
<name>A0A4Z2IJH2_9TELE</name>
<keyword evidence="2" id="KW-1185">Reference proteome</keyword>
<gene>
    <name evidence="1" type="ORF">EYF80_011834</name>
</gene>
<dbReference type="Proteomes" id="UP000314294">
    <property type="component" value="Unassembled WGS sequence"/>
</dbReference>
<accession>A0A4Z2IJH2</accession>
<evidence type="ECO:0000313" key="2">
    <source>
        <dbReference type="Proteomes" id="UP000314294"/>
    </source>
</evidence>
<proteinExistence type="predicted"/>
<evidence type="ECO:0000313" key="1">
    <source>
        <dbReference type="EMBL" id="TNN77911.1"/>
    </source>
</evidence>
<organism evidence="1 2">
    <name type="scientific">Liparis tanakae</name>
    <name type="common">Tanaka's snailfish</name>
    <dbReference type="NCBI Taxonomy" id="230148"/>
    <lineage>
        <taxon>Eukaryota</taxon>
        <taxon>Metazoa</taxon>
        <taxon>Chordata</taxon>
        <taxon>Craniata</taxon>
        <taxon>Vertebrata</taxon>
        <taxon>Euteleostomi</taxon>
        <taxon>Actinopterygii</taxon>
        <taxon>Neopterygii</taxon>
        <taxon>Teleostei</taxon>
        <taxon>Neoteleostei</taxon>
        <taxon>Acanthomorphata</taxon>
        <taxon>Eupercaria</taxon>
        <taxon>Perciformes</taxon>
        <taxon>Cottioidei</taxon>
        <taxon>Cottales</taxon>
        <taxon>Liparidae</taxon>
        <taxon>Liparis</taxon>
    </lineage>
</organism>
<dbReference type="AlphaFoldDB" id="A0A4Z2IJH2"/>
<sequence>MPTKLLHLKKCLTIHLSLHAAMRLAWHSSRMPSRSEARRKTSKQWTSYSQTLVFRVRGGVESWLRKRRSRDLAEEEEEEPSAG</sequence>
<comment type="caution">
    <text evidence="1">The sequence shown here is derived from an EMBL/GenBank/DDBJ whole genome shotgun (WGS) entry which is preliminary data.</text>
</comment>